<sequence length="1288" mass="133000">MSVPVPHPPNFNIDQGYEYYAGKPELLDWINRLLQLNLQRLEQLTSGAVYCQVLDAFHAHVVPIRKVNFHAREEYEILPNYKVLQAAFNALGFTKELAVTRLSQASSSDLMEFAQWLYKSYRGAAGLADYNPVARRQMSLKGGTNNIPFPACLNSTYFEFGRSDLRSSGTHWTTPADYVKTAPRTRSSTNTPGTGGRPMSVTGTQTASATKRSVPNLNVGSRFREGLAVPPEHHRRRSPRLSPVSPALIIKVPMRDGESQTDFVDEEWRPMTEDDVGTEAVSPKPPPAQAADSASQYDYGFGYGTAAGAMSPSGGSALSPSSSYTPGGAAEDFTFGQHSPGTSMGGAGPTAMSPRSGLPPVAEPGGGIAEDVEEDEENASVSALRAAPGAGLGPGDALPQGFGTAAARSPSAAEASPSAASRGFGMHDASTQDEQAAQSSTGGFGSPRSFGVGDDAAVQAVADVSERGAGEFGVGDDYAAGTGGFGSSVAGASAAAGPALSAADVQPKLEAEADEYADEEFEEEEVAEDVAKLGAAGGFAGASGVAAAGAAAAEAAAVTTAAEQHAAVRAMEAEGHSGDSGETDHGGRGSARATAANTTAAGLATGIAALDIDHDVAGRSEAGVTDMGDGDGQPGVPESPGATTPGPSASASRSTPPPAASSMAGLSPEVAQLLSSPSMRSRVASAVSVRNMGSALDICAAALQAVQRSLDSYSTLMAEPHAAPAAAGGKRTSGPGNEAATSTAVAGAGTSDGTPSGNGAAAAWSPTLCGKVRSLQDALQTLLAHTTLLLGDVQVYSESTQSPEARSNGGSGDGATSPSLAPARDYKAEAALLLETARAHEARLQGLVQAASEALSLPSGESKAGPGDGAADKAESGQAQHHHLTDAQRRLCSTTQLDAHLKAVGMAQFALAQGIHKELALMTMSFFRHNAAMAASESGTPGGAASGTAASRKARVFKLGEFQLKQLRNGDVYKGRYVGNKKNGEGVYHFINADVYEGEFRDDRMDGHGVYTFSHEGRYEGAWRNAVYNGTGAETFAKGSTYRGEYVGGLRNGWGVCRFYNGDYYEGQWVKGLRDGCGMQQCTDDSNFVGEYAKGKRHGNGVYSFPNGDRYEGQYSEDLPHGFGTYHFASGQCYQGQWQAGKKHGWSVYTVDNGSRFMGLWSEGKPTWVQPLAGDKAAGVAEGDAAAGSSEEDAKQLKQALEARDKAVQAADLARTRAASHWDQSGGIQSHILSALSRAQNSAGAAQQARRKACDLASRLDAAVALIQQQQQQGSGGVTASLAGTPGP</sequence>
<evidence type="ECO:0000256" key="10">
    <source>
        <dbReference type="SAM" id="MobiDB-lite"/>
    </source>
</evidence>
<dbReference type="InterPro" id="IPR036872">
    <property type="entry name" value="CH_dom_sf"/>
</dbReference>
<dbReference type="ExpressionAtlas" id="A0A2K3CQA4">
    <property type="expression patterns" value="baseline"/>
</dbReference>
<feature type="domain" description="Calponin-homology (CH)" evidence="11">
    <location>
        <begin position="20"/>
        <end position="122"/>
    </location>
</feature>
<organism evidence="12 13">
    <name type="scientific">Chlamydomonas reinhardtii</name>
    <name type="common">Chlamydomonas smithii</name>
    <dbReference type="NCBI Taxonomy" id="3055"/>
    <lineage>
        <taxon>Eukaryota</taxon>
        <taxon>Viridiplantae</taxon>
        <taxon>Chlorophyta</taxon>
        <taxon>core chlorophytes</taxon>
        <taxon>Chlorophyceae</taxon>
        <taxon>CS clade</taxon>
        <taxon>Chlamydomonadales</taxon>
        <taxon>Chlamydomonadaceae</taxon>
        <taxon>Chlamydomonas</taxon>
    </lineage>
</organism>
<feature type="compositionally biased region" description="Low complexity" evidence="10">
    <location>
        <begin position="310"/>
        <end position="323"/>
    </location>
</feature>
<accession>A0A2K3CQA4</accession>
<dbReference type="Gramene" id="PNW70456">
    <property type="protein sequence ID" value="PNW70456"/>
    <property type="gene ID" value="CHLRE_17g720500v5"/>
</dbReference>
<name>A0A2K3CQA4_CHLRE</name>
<feature type="region of interest" description="Disordered" evidence="10">
    <location>
        <begin position="724"/>
        <end position="759"/>
    </location>
</feature>
<dbReference type="SMART" id="SM00698">
    <property type="entry name" value="MORN"/>
    <property type="match status" value="8"/>
</dbReference>
<dbReference type="GO" id="GO:0009524">
    <property type="term" value="C:phragmoplast"/>
    <property type="evidence" value="ECO:0007669"/>
    <property type="project" value="UniProtKB-SubCell"/>
</dbReference>
<comment type="similarity">
    <text evidence="1">Belongs to the MAPRE family.</text>
</comment>
<evidence type="ECO:0000313" key="12">
    <source>
        <dbReference type="EMBL" id="PNW70456.1"/>
    </source>
</evidence>
<feature type="region of interest" description="Disordered" evidence="10">
    <location>
        <begin position="620"/>
        <end position="665"/>
    </location>
</feature>
<dbReference type="PANTHER" id="PTHR23084:SF179">
    <property type="entry name" value="OS10G0565000 PROTEIN"/>
    <property type="match status" value="1"/>
</dbReference>
<dbReference type="FunFam" id="1.10.418.10:FF:000028">
    <property type="entry name" value="RP/EB family microtubule-associated protein"/>
    <property type="match status" value="1"/>
</dbReference>
<comment type="subcellular location">
    <subcellularLocation>
        <location evidence="9">Cytoplasm</location>
        <location evidence="9">Cytoskeleton</location>
        <location evidence="9">Phragmoplast</location>
    </subcellularLocation>
</comment>
<feature type="compositionally biased region" description="Polar residues" evidence="10">
    <location>
        <begin position="432"/>
        <end position="441"/>
    </location>
</feature>
<feature type="region of interest" description="Disordered" evidence="10">
    <location>
        <begin position="799"/>
        <end position="821"/>
    </location>
</feature>
<feature type="compositionally biased region" description="Low complexity" evidence="10">
    <location>
        <begin position="383"/>
        <end position="422"/>
    </location>
</feature>
<evidence type="ECO:0000256" key="3">
    <source>
        <dbReference type="ARBA" id="ARBA00022618"/>
    </source>
</evidence>
<dbReference type="OrthoDB" id="437960at2759"/>
<dbReference type="RefSeq" id="XP_042914708.1">
    <property type="nucleotide sequence ID" value="XM_043072249.1"/>
</dbReference>
<reference evidence="12 13" key="1">
    <citation type="journal article" date="2007" name="Science">
        <title>The Chlamydomonas genome reveals the evolution of key animal and plant functions.</title>
        <authorList>
            <person name="Merchant S.S."/>
            <person name="Prochnik S.E."/>
            <person name="Vallon O."/>
            <person name="Harris E.H."/>
            <person name="Karpowicz S.J."/>
            <person name="Witman G.B."/>
            <person name="Terry A."/>
            <person name="Salamov A."/>
            <person name="Fritz-Laylin L.K."/>
            <person name="Marechal-Drouard L."/>
            <person name="Marshall W.F."/>
            <person name="Qu L.H."/>
            <person name="Nelson D.R."/>
            <person name="Sanderfoot A.A."/>
            <person name="Spalding M.H."/>
            <person name="Kapitonov V.V."/>
            <person name="Ren Q."/>
            <person name="Ferris P."/>
            <person name="Lindquist E."/>
            <person name="Shapiro H."/>
            <person name="Lucas S.M."/>
            <person name="Grimwood J."/>
            <person name="Schmutz J."/>
            <person name="Cardol P."/>
            <person name="Cerutti H."/>
            <person name="Chanfreau G."/>
            <person name="Chen C.L."/>
            <person name="Cognat V."/>
            <person name="Croft M.T."/>
            <person name="Dent R."/>
            <person name="Dutcher S."/>
            <person name="Fernandez E."/>
            <person name="Fukuzawa H."/>
            <person name="Gonzalez-Ballester D."/>
            <person name="Gonzalez-Halphen D."/>
            <person name="Hallmann A."/>
            <person name="Hanikenne M."/>
            <person name="Hippler M."/>
            <person name="Inwood W."/>
            <person name="Jabbari K."/>
            <person name="Kalanon M."/>
            <person name="Kuras R."/>
            <person name="Lefebvre P.A."/>
            <person name="Lemaire S.D."/>
            <person name="Lobanov A.V."/>
            <person name="Lohr M."/>
            <person name="Manuell A."/>
            <person name="Meier I."/>
            <person name="Mets L."/>
            <person name="Mittag M."/>
            <person name="Mittelmeier T."/>
            <person name="Moroney J.V."/>
            <person name="Moseley J."/>
            <person name="Napoli C."/>
            <person name="Nedelcu A.M."/>
            <person name="Niyogi K."/>
            <person name="Novoselov S.V."/>
            <person name="Paulsen I.T."/>
            <person name="Pazour G."/>
            <person name="Purton S."/>
            <person name="Ral J.P."/>
            <person name="Riano-Pachon D.M."/>
            <person name="Riekhof W."/>
            <person name="Rymarquis L."/>
            <person name="Schroda M."/>
            <person name="Stern D."/>
            <person name="Umen J."/>
            <person name="Willows R."/>
            <person name="Wilson N."/>
            <person name="Zimmer S.L."/>
            <person name="Allmer J."/>
            <person name="Balk J."/>
            <person name="Bisova K."/>
            <person name="Chen C.J."/>
            <person name="Elias M."/>
            <person name="Gendler K."/>
            <person name="Hauser C."/>
            <person name="Lamb M.R."/>
            <person name="Ledford H."/>
            <person name="Long J.C."/>
            <person name="Minagawa J."/>
            <person name="Page M.D."/>
            <person name="Pan J."/>
            <person name="Pootakham W."/>
            <person name="Roje S."/>
            <person name="Rose A."/>
            <person name="Stahlberg E."/>
            <person name="Terauchi A.M."/>
            <person name="Yang P."/>
            <person name="Ball S."/>
            <person name="Bowler C."/>
            <person name="Dieckmann C.L."/>
            <person name="Gladyshev V.N."/>
            <person name="Green P."/>
            <person name="Jorgensen R."/>
            <person name="Mayfield S."/>
            <person name="Mueller-Roeber B."/>
            <person name="Rajamani S."/>
            <person name="Sayre R.T."/>
            <person name="Brokstein P."/>
            <person name="Dubchak I."/>
            <person name="Goodstein D."/>
            <person name="Hornick L."/>
            <person name="Huang Y.W."/>
            <person name="Jhaveri J."/>
            <person name="Luo Y."/>
            <person name="Martinez D."/>
            <person name="Ngau W.C."/>
            <person name="Otillar B."/>
            <person name="Poliakov A."/>
            <person name="Porter A."/>
            <person name="Szajkowski L."/>
            <person name="Werner G."/>
            <person name="Zhou K."/>
            <person name="Grigoriev I.V."/>
            <person name="Rokhsar D.S."/>
            <person name="Grossman A.R."/>
        </authorList>
    </citation>
    <scope>NUCLEOTIDE SEQUENCE [LARGE SCALE GENOMIC DNA]</scope>
    <source>
        <strain evidence="13">CC-503</strain>
    </source>
</reference>
<dbReference type="Pfam" id="PF02493">
    <property type="entry name" value="MORN"/>
    <property type="match status" value="8"/>
</dbReference>
<evidence type="ECO:0000256" key="4">
    <source>
        <dbReference type="ARBA" id="ARBA00022701"/>
    </source>
</evidence>
<keyword evidence="13" id="KW-1185">Reference proteome</keyword>
<gene>
    <name evidence="12" type="ORF">CHLRE_17g720500v5</name>
</gene>
<evidence type="ECO:0000256" key="2">
    <source>
        <dbReference type="ARBA" id="ARBA00022490"/>
    </source>
</evidence>
<dbReference type="GO" id="GO:0005874">
    <property type="term" value="C:microtubule"/>
    <property type="evidence" value="ECO:0007669"/>
    <property type="project" value="UniProtKB-KW"/>
</dbReference>
<feature type="region of interest" description="Disordered" evidence="10">
    <location>
        <begin position="310"/>
        <end position="451"/>
    </location>
</feature>
<dbReference type="GO" id="GO:0016020">
    <property type="term" value="C:membrane"/>
    <property type="evidence" value="ECO:0007669"/>
    <property type="project" value="UniProtKB-ARBA"/>
</dbReference>
<keyword evidence="7" id="KW-0206">Cytoskeleton</keyword>
<feature type="region of interest" description="Disordered" evidence="10">
    <location>
        <begin position="567"/>
        <end position="594"/>
    </location>
</feature>
<dbReference type="EMBL" id="CM008978">
    <property type="protein sequence ID" value="PNW70456.1"/>
    <property type="molecule type" value="Genomic_DNA"/>
</dbReference>
<feature type="region of interest" description="Disordered" evidence="10">
    <location>
        <begin position="182"/>
        <end position="211"/>
    </location>
</feature>
<dbReference type="InterPro" id="IPR001715">
    <property type="entry name" value="CH_dom"/>
</dbReference>
<dbReference type="GeneID" id="5722677"/>
<evidence type="ECO:0000256" key="7">
    <source>
        <dbReference type="ARBA" id="ARBA00023212"/>
    </source>
</evidence>
<protein>
    <recommendedName>
        <fullName evidence="11">Calponin-homology (CH) domain-containing protein</fullName>
    </recommendedName>
</protein>
<dbReference type="GO" id="GO:0051301">
    <property type="term" value="P:cell division"/>
    <property type="evidence" value="ECO:0007669"/>
    <property type="project" value="UniProtKB-KW"/>
</dbReference>
<evidence type="ECO:0000256" key="9">
    <source>
        <dbReference type="ARBA" id="ARBA00060413"/>
    </source>
</evidence>
<evidence type="ECO:0000259" key="11">
    <source>
        <dbReference type="PROSITE" id="PS50021"/>
    </source>
</evidence>
<feature type="region of interest" description="Disordered" evidence="10">
    <location>
        <begin position="856"/>
        <end position="885"/>
    </location>
</feature>
<dbReference type="GO" id="GO:0009652">
    <property type="term" value="P:thigmotropism"/>
    <property type="evidence" value="ECO:0007669"/>
    <property type="project" value="UniProtKB-ARBA"/>
</dbReference>
<keyword evidence="2" id="KW-0963">Cytoplasm</keyword>
<keyword evidence="5" id="KW-0677">Repeat</keyword>
<dbReference type="FunFam" id="2.20.110.10:FF:000002">
    <property type="entry name" value="Phosphatidylinositol 4-phosphate 5-kinase 8"/>
    <property type="match status" value="1"/>
</dbReference>
<dbReference type="InterPro" id="IPR003409">
    <property type="entry name" value="MORN"/>
</dbReference>
<feature type="compositionally biased region" description="Basic and acidic residues" evidence="10">
    <location>
        <begin position="571"/>
        <end position="587"/>
    </location>
</feature>
<feature type="region of interest" description="Disordered" evidence="10">
    <location>
        <begin position="273"/>
        <end position="295"/>
    </location>
</feature>
<dbReference type="PANTHER" id="PTHR23084">
    <property type="entry name" value="PHOSPHATIDYLINOSITOL-4-PHOSPHATE 5-KINASE RELATED"/>
    <property type="match status" value="1"/>
</dbReference>
<dbReference type="Gene3D" id="1.10.418.10">
    <property type="entry name" value="Calponin-like domain"/>
    <property type="match status" value="1"/>
</dbReference>
<dbReference type="SUPFAM" id="SSF47576">
    <property type="entry name" value="Calponin-homology domain, CH-domain"/>
    <property type="match status" value="1"/>
</dbReference>
<dbReference type="PaxDb" id="3055-EDP00362"/>
<evidence type="ECO:0000313" key="13">
    <source>
        <dbReference type="Proteomes" id="UP000006906"/>
    </source>
</evidence>
<feature type="compositionally biased region" description="Low complexity" evidence="10">
    <location>
        <begin position="739"/>
        <end position="754"/>
    </location>
</feature>
<keyword evidence="6" id="KW-0498">Mitosis</keyword>
<evidence type="ECO:0000256" key="8">
    <source>
        <dbReference type="ARBA" id="ARBA00023306"/>
    </source>
</evidence>
<dbReference type="SUPFAM" id="SSF82185">
    <property type="entry name" value="Histone H3 K4-specific methyltransferase SET7/9 N-terminal domain"/>
    <property type="match status" value="2"/>
</dbReference>
<feature type="compositionally biased region" description="Polar residues" evidence="10">
    <location>
        <begin position="201"/>
        <end position="211"/>
    </location>
</feature>
<dbReference type="KEGG" id="cre:CHLRE_17g720500v5"/>
<evidence type="ECO:0000256" key="1">
    <source>
        <dbReference type="ARBA" id="ARBA00010729"/>
    </source>
</evidence>
<keyword evidence="4" id="KW-0493">Microtubule</keyword>
<proteinExistence type="inferred from homology"/>
<keyword evidence="3" id="KW-0132">Cell division</keyword>
<keyword evidence="8" id="KW-0131">Cell cycle</keyword>
<dbReference type="InParanoid" id="A0A2K3CQA4"/>
<dbReference type="Gene3D" id="2.20.110.10">
    <property type="entry name" value="Histone H3 K4-specific methyltransferase SET7/9 N-terminal domain"/>
    <property type="match status" value="4"/>
</dbReference>
<dbReference type="Proteomes" id="UP000006906">
    <property type="component" value="Chromosome 17"/>
</dbReference>
<evidence type="ECO:0000256" key="5">
    <source>
        <dbReference type="ARBA" id="ARBA00022737"/>
    </source>
</evidence>
<evidence type="ECO:0000256" key="6">
    <source>
        <dbReference type="ARBA" id="ARBA00022776"/>
    </source>
</evidence>
<feature type="compositionally biased region" description="Low complexity" evidence="10">
    <location>
        <begin position="639"/>
        <end position="665"/>
    </location>
</feature>
<dbReference type="PROSITE" id="PS50021">
    <property type="entry name" value="CH"/>
    <property type="match status" value="1"/>
</dbReference>